<keyword evidence="2" id="KW-0560">Oxidoreductase</keyword>
<name>A0ABM8YVJ4_9PROT</name>
<reference evidence="2 3" key="1">
    <citation type="submission" date="2021-10" db="EMBL/GenBank/DDBJ databases">
        <authorList>
            <person name="Koch H."/>
        </authorList>
    </citation>
    <scope>NUCLEOTIDE SEQUENCE [LARGE SCALE GENOMIC DNA]</scope>
    <source>
        <strain evidence="2">6680</strain>
    </source>
</reference>
<keyword evidence="3" id="KW-1185">Reference proteome</keyword>
<evidence type="ECO:0000313" key="2">
    <source>
        <dbReference type="EMBL" id="CAG9931498.1"/>
    </source>
</evidence>
<dbReference type="Proteomes" id="UP000839052">
    <property type="component" value="Chromosome"/>
</dbReference>
<dbReference type="EC" id="1.8.99.-" evidence="2"/>
<keyword evidence="1" id="KW-1133">Transmembrane helix</keyword>
<organism evidence="2 3">
    <name type="scientific">Candidatus Nitrotoga arctica</name>
    <dbReference type="NCBI Taxonomy" id="453162"/>
    <lineage>
        <taxon>Bacteria</taxon>
        <taxon>Pseudomonadati</taxon>
        <taxon>Pseudomonadota</taxon>
        <taxon>Betaproteobacteria</taxon>
        <taxon>Nitrosomonadales</taxon>
        <taxon>Gallionellaceae</taxon>
        <taxon>Candidatus Nitrotoga</taxon>
    </lineage>
</organism>
<dbReference type="GO" id="GO:0016491">
    <property type="term" value="F:oxidoreductase activity"/>
    <property type="evidence" value="ECO:0007669"/>
    <property type="project" value="UniProtKB-KW"/>
</dbReference>
<keyword evidence="1" id="KW-0812">Transmembrane</keyword>
<feature type="transmembrane region" description="Helical" evidence="1">
    <location>
        <begin position="22"/>
        <end position="55"/>
    </location>
</feature>
<dbReference type="EMBL" id="OU912926">
    <property type="protein sequence ID" value="CAG9931498.1"/>
    <property type="molecule type" value="Genomic_DNA"/>
</dbReference>
<proteinExistence type="predicted"/>
<keyword evidence="1" id="KW-0472">Membrane</keyword>
<protein>
    <submittedName>
        <fullName evidence="2">Tetrathionate reductase subunit C</fullName>
        <ecNumber evidence="2">1.8.99.-</ecNumber>
    </submittedName>
</protein>
<gene>
    <name evidence="2" type="ORF">NTG6680_0245</name>
</gene>
<evidence type="ECO:0000256" key="1">
    <source>
        <dbReference type="SAM" id="Phobius"/>
    </source>
</evidence>
<accession>A0ABM8YVJ4</accession>
<sequence length="101" mass="11355">MENPIYITTKSPSLLSKVAKIVVSIVLIGLALMFSVLLFVVILVVGAMAWGYLWWRTRDLRKQMRQYSPSDVVFEGDVIEGEVIRSEVNKISEKPGDDGIK</sequence>
<evidence type="ECO:0000313" key="3">
    <source>
        <dbReference type="Proteomes" id="UP000839052"/>
    </source>
</evidence>
<dbReference type="RefSeq" id="WP_239795596.1">
    <property type="nucleotide sequence ID" value="NZ_OU912926.1"/>
</dbReference>